<dbReference type="Proteomes" id="UP000635726">
    <property type="component" value="Unassembled WGS sequence"/>
</dbReference>
<protein>
    <recommendedName>
        <fullName evidence="2">Tyr recombinase domain-containing protein</fullName>
    </recommendedName>
</protein>
<dbReference type="RefSeq" id="WP_188961130.1">
    <property type="nucleotide sequence ID" value="NZ_BMOE01000002.1"/>
</dbReference>
<reference evidence="3" key="1">
    <citation type="journal article" date="2014" name="Int. J. Syst. Evol. Microbiol.">
        <title>Complete genome sequence of Corynebacterium casei LMG S-19264T (=DSM 44701T), isolated from a smear-ripened cheese.</title>
        <authorList>
            <consortium name="US DOE Joint Genome Institute (JGI-PGF)"/>
            <person name="Walter F."/>
            <person name="Albersmeier A."/>
            <person name="Kalinowski J."/>
            <person name="Ruckert C."/>
        </authorList>
    </citation>
    <scope>NUCLEOTIDE SEQUENCE</scope>
    <source>
        <strain evidence="3">JCM 14371</strain>
    </source>
</reference>
<dbReference type="GO" id="GO:0006310">
    <property type="term" value="P:DNA recombination"/>
    <property type="evidence" value="ECO:0007669"/>
    <property type="project" value="UniProtKB-KW"/>
</dbReference>
<dbReference type="InterPro" id="IPR011010">
    <property type="entry name" value="DNA_brk_join_enz"/>
</dbReference>
<dbReference type="AlphaFoldDB" id="A0A917P975"/>
<sequence length="284" mass="31260">MPSPALPDLRVALSSFDVDGVWEAVAPLLPPHPLTRRNHRSALKRYLTFARAQGADVLRPDRVFLEAYALSFAPLDAGHAAALHSRLRALYAAFRTLGLLPATYDPLLGLKPPRPQARPGEGRAHYAPAEVDVLLAHVDGEEERALVLLGVRAGLTTGEVVRFTWADAQLTQATVRAGARLVPKDARLDDALRAWAARNGGLLADGTVFSFRDTFAVNARLRRLCLRANVPYRPWTALRSAFALHLWQSTHDPAVMVRHLGLSSLKAVEAYRHMEDALRESGRK</sequence>
<keyword evidence="4" id="KW-1185">Reference proteome</keyword>
<gene>
    <name evidence="3" type="ORF">GCM10008939_09610</name>
</gene>
<dbReference type="Gene3D" id="1.10.443.10">
    <property type="entry name" value="Intergrase catalytic core"/>
    <property type="match status" value="1"/>
</dbReference>
<dbReference type="InterPro" id="IPR002104">
    <property type="entry name" value="Integrase_catalytic"/>
</dbReference>
<dbReference type="SUPFAM" id="SSF56349">
    <property type="entry name" value="DNA breaking-rejoining enzymes"/>
    <property type="match status" value="1"/>
</dbReference>
<dbReference type="InterPro" id="IPR013762">
    <property type="entry name" value="Integrase-like_cat_sf"/>
</dbReference>
<comment type="caution">
    <text evidence="3">The sequence shown here is derived from an EMBL/GenBank/DDBJ whole genome shotgun (WGS) entry which is preliminary data.</text>
</comment>
<evidence type="ECO:0000256" key="1">
    <source>
        <dbReference type="ARBA" id="ARBA00023172"/>
    </source>
</evidence>
<keyword evidence="1" id="KW-0233">DNA recombination</keyword>
<evidence type="ECO:0000259" key="2">
    <source>
        <dbReference type="PROSITE" id="PS51898"/>
    </source>
</evidence>
<dbReference type="EMBL" id="BMOE01000002">
    <property type="protein sequence ID" value="GGJ67417.1"/>
    <property type="molecule type" value="Genomic_DNA"/>
</dbReference>
<dbReference type="GO" id="GO:0015074">
    <property type="term" value="P:DNA integration"/>
    <property type="evidence" value="ECO:0007669"/>
    <property type="project" value="InterPro"/>
</dbReference>
<dbReference type="GO" id="GO:0003677">
    <property type="term" value="F:DNA binding"/>
    <property type="evidence" value="ECO:0007669"/>
    <property type="project" value="InterPro"/>
</dbReference>
<feature type="domain" description="Tyr recombinase" evidence="2">
    <location>
        <begin position="121"/>
        <end position="284"/>
    </location>
</feature>
<evidence type="ECO:0000313" key="3">
    <source>
        <dbReference type="EMBL" id="GGJ67417.1"/>
    </source>
</evidence>
<organism evidence="3 4">
    <name type="scientific">Deinococcus aquiradiocola</name>
    <dbReference type="NCBI Taxonomy" id="393059"/>
    <lineage>
        <taxon>Bacteria</taxon>
        <taxon>Thermotogati</taxon>
        <taxon>Deinococcota</taxon>
        <taxon>Deinococci</taxon>
        <taxon>Deinococcales</taxon>
        <taxon>Deinococcaceae</taxon>
        <taxon>Deinococcus</taxon>
    </lineage>
</organism>
<evidence type="ECO:0000313" key="4">
    <source>
        <dbReference type="Proteomes" id="UP000635726"/>
    </source>
</evidence>
<accession>A0A917P975</accession>
<dbReference type="PROSITE" id="PS51898">
    <property type="entry name" value="TYR_RECOMBINASE"/>
    <property type="match status" value="1"/>
</dbReference>
<name>A0A917P975_9DEIO</name>
<proteinExistence type="predicted"/>
<reference evidence="3" key="2">
    <citation type="submission" date="2020-09" db="EMBL/GenBank/DDBJ databases">
        <authorList>
            <person name="Sun Q."/>
            <person name="Ohkuma M."/>
        </authorList>
    </citation>
    <scope>NUCLEOTIDE SEQUENCE</scope>
    <source>
        <strain evidence="3">JCM 14371</strain>
    </source>
</reference>